<keyword evidence="4" id="KW-1185">Reference proteome</keyword>
<evidence type="ECO:0000256" key="1">
    <source>
        <dbReference type="SAM" id="SignalP"/>
    </source>
</evidence>
<dbReference type="InterPro" id="IPR011042">
    <property type="entry name" value="6-blade_b-propeller_TolB-like"/>
</dbReference>
<dbReference type="Gene3D" id="2.120.10.30">
    <property type="entry name" value="TolB, C-terminal domain"/>
    <property type="match status" value="1"/>
</dbReference>
<feature type="signal peptide" evidence="1">
    <location>
        <begin position="1"/>
        <end position="33"/>
    </location>
</feature>
<dbReference type="KEGG" id="lmoi:VV02_10385"/>
<reference evidence="3 4" key="1">
    <citation type="submission" date="2015-03" db="EMBL/GenBank/DDBJ databases">
        <title>Luteipulveratus halotolerans sp. nov., a novel actinobacterium (Dermacoccaceae) from Sarawak, Malaysia.</title>
        <authorList>
            <person name="Juboi H."/>
            <person name="Basik A."/>
            <person name="Shamsul S.S."/>
            <person name="Arnold P."/>
            <person name="Schmitt E.K."/>
            <person name="Sanglier J.-J."/>
            <person name="Yeo T."/>
        </authorList>
    </citation>
    <scope>NUCLEOTIDE SEQUENCE [LARGE SCALE GENOMIC DNA]</scope>
    <source>
        <strain evidence="3 4">MN07-A0370</strain>
    </source>
</reference>
<dbReference type="AlphaFoldDB" id="A0A0K1JHI1"/>
<dbReference type="Proteomes" id="UP000066480">
    <property type="component" value="Chromosome"/>
</dbReference>
<protein>
    <recommendedName>
        <fullName evidence="2">DUF6923 domain-containing protein</fullName>
    </recommendedName>
</protein>
<proteinExistence type="predicted"/>
<feature type="chain" id="PRO_5005461864" description="DUF6923 domain-containing protein" evidence="1">
    <location>
        <begin position="34"/>
        <end position="282"/>
    </location>
</feature>
<accession>A0A0K1JHI1</accession>
<organism evidence="3 4">
    <name type="scientific">Luteipulveratus mongoliensis</name>
    <dbReference type="NCBI Taxonomy" id="571913"/>
    <lineage>
        <taxon>Bacteria</taxon>
        <taxon>Bacillati</taxon>
        <taxon>Actinomycetota</taxon>
        <taxon>Actinomycetes</taxon>
        <taxon>Micrococcales</taxon>
        <taxon>Dermacoccaceae</taxon>
        <taxon>Luteipulveratus</taxon>
    </lineage>
</organism>
<dbReference type="Pfam" id="PF21959">
    <property type="entry name" value="DUF6923"/>
    <property type="match status" value="1"/>
</dbReference>
<evidence type="ECO:0000313" key="4">
    <source>
        <dbReference type="Proteomes" id="UP000066480"/>
    </source>
</evidence>
<dbReference type="EMBL" id="CP011112">
    <property type="protein sequence ID" value="AKU16177.1"/>
    <property type="molecule type" value="Genomic_DNA"/>
</dbReference>
<dbReference type="STRING" id="571913.VV02_10385"/>
<evidence type="ECO:0000313" key="3">
    <source>
        <dbReference type="EMBL" id="AKU16177.1"/>
    </source>
</evidence>
<dbReference type="InterPro" id="IPR054215">
    <property type="entry name" value="DUF6923"/>
</dbReference>
<sequence length="282" mass="28778">MNGQARRTTWTRAVIGVVAAFVMVLGAAAPARAASPVKIANVGAWAENSVTLPNGDIIVSGDGLQRIDHDTHAVTKVADVSGPGGLVLKGDTVYFAAGVSPANVIQHHATIESLDLSTGQRAVVLSGLPFINGLGLLPDGSLVFTATIDLTLSGVYRTSSDLSTYHRINTTIPTPNGLTVGPDGQIYVGSTVQGTITRVDPTSGAASGVTGRLPLIDDLTYAPDGFLYAATNTGCIVRVDPRTGARTTVASGLLGATSAKTYDATQVVVTTIPGDVSLVPTS</sequence>
<name>A0A0K1JHI1_9MICO</name>
<keyword evidence="1" id="KW-0732">Signal</keyword>
<evidence type="ECO:0000259" key="2">
    <source>
        <dbReference type="Pfam" id="PF21959"/>
    </source>
</evidence>
<feature type="domain" description="DUF6923" evidence="2">
    <location>
        <begin position="179"/>
        <end position="254"/>
    </location>
</feature>
<dbReference type="SUPFAM" id="SSF63829">
    <property type="entry name" value="Calcium-dependent phosphotriesterase"/>
    <property type="match status" value="1"/>
</dbReference>
<gene>
    <name evidence="3" type="ORF">VV02_10385</name>
</gene>